<evidence type="ECO:0000259" key="8">
    <source>
        <dbReference type="Pfam" id="PF06762"/>
    </source>
</evidence>
<protein>
    <submittedName>
        <fullName evidence="10">Lipase maturation factor family protein</fullName>
    </submittedName>
</protein>
<evidence type="ECO:0000256" key="3">
    <source>
        <dbReference type="ARBA" id="ARBA00022692"/>
    </source>
</evidence>
<dbReference type="InterPro" id="IPR057434">
    <property type="entry name" value="LMF1/2_N"/>
</dbReference>
<gene>
    <name evidence="10" type="ORF">H7849_01325</name>
</gene>
<feature type="transmembrane region" description="Helical" evidence="7">
    <location>
        <begin position="264"/>
        <end position="285"/>
    </location>
</feature>
<dbReference type="Pfam" id="PF25179">
    <property type="entry name" value="LMF1_C"/>
    <property type="match status" value="1"/>
</dbReference>
<feature type="transmembrane region" description="Helical" evidence="7">
    <location>
        <begin position="90"/>
        <end position="115"/>
    </location>
</feature>
<dbReference type="InterPro" id="IPR009613">
    <property type="entry name" value="LMF"/>
</dbReference>
<comment type="similarity">
    <text evidence="2">Belongs to the lipase maturation factor family.</text>
</comment>
<dbReference type="InterPro" id="IPR057433">
    <property type="entry name" value="LMF1/2_C"/>
</dbReference>
<keyword evidence="5 7" id="KW-1133">Transmembrane helix</keyword>
<feature type="transmembrane region" description="Helical" evidence="7">
    <location>
        <begin position="122"/>
        <end position="142"/>
    </location>
</feature>
<feature type="domain" description="Lipase maturation factor 1/2 C-terminal" evidence="9">
    <location>
        <begin position="404"/>
        <end position="539"/>
    </location>
</feature>
<evidence type="ECO:0000256" key="2">
    <source>
        <dbReference type="ARBA" id="ARBA00005512"/>
    </source>
</evidence>
<feature type="transmembrane region" description="Helical" evidence="7">
    <location>
        <begin position="235"/>
        <end position="257"/>
    </location>
</feature>
<evidence type="ECO:0000256" key="6">
    <source>
        <dbReference type="ARBA" id="ARBA00023136"/>
    </source>
</evidence>
<name>A0A7G8BJG6_9BACT</name>
<accession>A0A7G8BJG6</accession>
<dbReference type="AlphaFoldDB" id="A0A7G8BJG6"/>
<keyword evidence="4" id="KW-0256">Endoplasmic reticulum</keyword>
<dbReference type="Pfam" id="PF06762">
    <property type="entry name" value="LMF1"/>
    <property type="match status" value="1"/>
</dbReference>
<keyword evidence="11" id="KW-1185">Reference proteome</keyword>
<comment type="subcellular location">
    <subcellularLocation>
        <location evidence="1">Endoplasmic reticulum membrane</location>
        <topology evidence="1">Multi-pass membrane protein</topology>
    </subcellularLocation>
</comment>
<dbReference type="PANTHER" id="PTHR14463">
    <property type="entry name" value="LIPASE MATURATION FACTOR"/>
    <property type="match status" value="1"/>
</dbReference>
<keyword evidence="6 7" id="KW-0472">Membrane</keyword>
<evidence type="ECO:0000256" key="5">
    <source>
        <dbReference type="ARBA" id="ARBA00022989"/>
    </source>
</evidence>
<feature type="domain" description="Lipase maturation factor 1/2 N-terminal" evidence="8">
    <location>
        <begin position="143"/>
        <end position="302"/>
    </location>
</feature>
<evidence type="ECO:0000256" key="1">
    <source>
        <dbReference type="ARBA" id="ARBA00004477"/>
    </source>
</evidence>
<evidence type="ECO:0000256" key="7">
    <source>
        <dbReference type="SAM" id="Phobius"/>
    </source>
</evidence>
<dbReference type="KEGG" id="adin:H7849_01325"/>
<organism evidence="10 11">
    <name type="scientific">Alloacidobacterium dinghuense</name>
    <dbReference type="NCBI Taxonomy" id="2763107"/>
    <lineage>
        <taxon>Bacteria</taxon>
        <taxon>Pseudomonadati</taxon>
        <taxon>Acidobacteriota</taxon>
        <taxon>Terriglobia</taxon>
        <taxon>Terriglobales</taxon>
        <taxon>Acidobacteriaceae</taxon>
        <taxon>Alloacidobacterium</taxon>
    </lineage>
</organism>
<reference evidence="10 11" key="1">
    <citation type="submission" date="2020-08" db="EMBL/GenBank/DDBJ databases">
        <title>Edaphobacter telluris sp. nov. and Acidobacterium dinghuensis sp. nov., two acidobacteria isolated from forest soil.</title>
        <authorList>
            <person name="Fu J."/>
            <person name="Qiu L."/>
        </authorList>
    </citation>
    <scope>NUCLEOTIDE SEQUENCE [LARGE SCALE GENOMIC DNA]</scope>
    <source>
        <strain evidence="10">4Y35</strain>
    </source>
</reference>
<evidence type="ECO:0000259" key="9">
    <source>
        <dbReference type="Pfam" id="PF25179"/>
    </source>
</evidence>
<evidence type="ECO:0000313" key="10">
    <source>
        <dbReference type="EMBL" id="QNI32686.1"/>
    </source>
</evidence>
<evidence type="ECO:0000313" key="11">
    <source>
        <dbReference type="Proteomes" id="UP000515312"/>
    </source>
</evidence>
<sequence length="562" mass="64578">MIRSSSILQRIFGPETESTEPDDSRRTSHLIPRWIFLRALGLIYFSAFYSLVFQIRGLIGPEGILPAQQYLQAVDRSLPGLTRFWFAPTLFWFSTSNHALIGVTVTGLIASLLVTINVWPRLTLLVCFACFLSFVSAAGDFSNYQSDGMLLEAGFISLFFAPRGFWPGLGMVSAPSRASLFLLLWEWFRIYFESGLVKLLSGDQEWRHFTAMDEYYQNGPLPTWIGWYLQHLPHWFHAFTVGATLTMELALVFLFFLPRRFRIACFFIVTPWQIVVIATANYTFLNYLVLSQGFLLLDDQCIVRILSQRFRPVLFNSEPDLPLEQTQAKDLLPLPETASDAPSEPKPAPLKKSWRKHASAVRLAMSAVFLTWVFYVTTAELIHMLWRQAPLPSAPIAALEPFRIANQYGLFAVMTRGRYEIEFQGSYDGENWTAYPFKYKPQALNEPPRVYAPYQPRFDWNLWFASLGDWRQNSIVPLTEERLLTTSTSVIQLFAGDPFHQSPPKYVRAVLWQYWFTSMAEKRATGLWWKRQLLGLYAPALTVKPDGAFDVAQWPEPLPPHE</sequence>
<proteinExistence type="inferred from homology"/>
<feature type="transmembrane region" description="Helical" evidence="7">
    <location>
        <begin position="35"/>
        <end position="55"/>
    </location>
</feature>
<evidence type="ECO:0000256" key="4">
    <source>
        <dbReference type="ARBA" id="ARBA00022824"/>
    </source>
</evidence>
<dbReference type="GO" id="GO:0051604">
    <property type="term" value="P:protein maturation"/>
    <property type="evidence" value="ECO:0007669"/>
    <property type="project" value="InterPro"/>
</dbReference>
<dbReference type="EMBL" id="CP060394">
    <property type="protein sequence ID" value="QNI32686.1"/>
    <property type="molecule type" value="Genomic_DNA"/>
</dbReference>
<keyword evidence="3 7" id="KW-0812">Transmembrane</keyword>
<dbReference type="Proteomes" id="UP000515312">
    <property type="component" value="Chromosome"/>
</dbReference>